<accession>A0A9D4TUR6</accession>
<sequence>MLARVQPSLTLTTLPQRQQRCLLGPERRALLAVPPAAANGVPPEPSGDAADGGLSRLKALETEIGRLKAILELAGPTAVLQYQDILAAQEGEVNHVKGELNKISASLGNFEEGNTPAQQALSAEMEMLESKQAKFAEAVKDLKGWYVGLASLLLFLAASVGTALALVELLRHSS</sequence>
<keyword evidence="1" id="KW-1133">Transmembrane helix</keyword>
<keyword evidence="3" id="KW-1185">Reference proteome</keyword>
<reference evidence="2" key="1">
    <citation type="journal article" date="2019" name="Plant J.">
        <title>Chlorella vulgaris genome assembly and annotation reveals the molecular basis for metabolic acclimation to high light conditions.</title>
        <authorList>
            <person name="Cecchin M."/>
            <person name="Marcolungo L."/>
            <person name="Rossato M."/>
            <person name="Girolomoni L."/>
            <person name="Cosentino E."/>
            <person name="Cuine S."/>
            <person name="Li-Beisson Y."/>
            <person name="Delledonne M."/>
            <person name="Ballottari M."/>
        </authorList>
    </citation>
    <scope>NUCLEOTIDE SEQUENCE</scope>
    <source>
        <strain evidence="2">211/11P</strain>
    </source>
</reference>
<dbReference type="EMBL" id="SIDB01000003">
    <property type="protein sequence ID" value="KAI3435035.1"/>
    <property type="molecule type" value="Genomic_DNA"/>
</dbReference>
<keyword evidence="1" id="KW-0812">Transmembrane</keyword>
<name>A0A9D4TUR6_CHLVU</name>
<dbReference type="AlphaFoldDB" id="A0A9D4TUR6"/>
<proteinExistence type="predicted"/>
<comment type="caution">
    <text evidence="2">The sequence shown here is derived from an EMBL/GenBank/DDBJ whole genome shotgun (WGS) entry which is preliminary data.</text>
</comment>
<evidence type="ECO:0000313" key="3">
    <source>
        <dbReference type="Proteomes" id="UP001055712"/>
    </source>
</evidence>
<dbReference type="Proteomes" id="UP001055712">
    <property type="component" value="Unassembled WGS sequence"/>
</dbReference>
<evidence type="ECO:0000313" key="2">
    <source>
        <dbReference type="EMBL" id="KAI3435035.1"/>
    </source>
</evidence>
<reference evidence="2" key="2">
    <citation type="submission" date="2020-11" db="EMBL/GenBank/DDBJ databases">
        <authorList>
            <person name="Cecchin M."/>
            <person name="Marcolungo L."/>
            <person name="Rossato M."/>
            <person name="Girolomoni L."/>
            <person name="Cosentino E."/>
            <person name="Cuine S."/>
            <person name="Li-Beisson Y."/>
            <person name="Delledonne M."/>
            <person name="Ballottari M."/>
        </authorList>
    </citation>
    <scope>NUCLEOTIDE SEQUENCE</scope>
    <source>
        <strain evidence="2">211/11P</strain>
        <tissue evidence="2">Whole cell</tissue>
    </source>
</reference>
<keyword evidence="1" id="KW-0472">Membrane</keyword>
<protein>
    <submittedName>
        <fullName evidence="2">Uncharacterized protein</fullName>
    </submittedName>
</protein>
<feature type="transmembrane region" description="Helical" evidence="1">
    <location>
        <begin position="145"/>
        <end position="167"/>
    </location>
</feature>
<organism evidence="2 3">
    <name type="scientific">Chlorella vulgaris</name>
    <name type="common">Green alga</name>
    <dbReference type="NCBI Taxonomy" id="3077"/>
    <lineage>
        <taxon>Eukaryota</taxon>
        <taxon>Viridiplantae</taxon>
        <taxon>Chlorophyta</taxon>
        <taxon>core chlorophytes</taxon>
        <taxon>Trebouxiophyceae</taxon>
        <taxon>Chlorellales</taxon>
        <taxon>Chlorellaceae</taxon>
        <taxon>Chlorella clade</taxon>
        <taxon>Chlorella</taxon>
    </lineage>
</organism>
<gene>
    <name evidence="2" type="ORF">D9Q98_003087</name>
</gene>
<evidence type="ECO:0000256" key="1">
    <source>
        <dbReference type="SAM" id="Phobius"/>
    </source>
</evidence>